<dbReference type="InterPro" id="IPR050427">
    <property type="entry name" value="Olfactory_Receptors"/>
</dbReference>
<evidence type="ECO:0000313" key="10">
    <source>
        <dbReference type="EMBL" id="OWK01383.1"/>
    </source>
</evidence>
<dbReference type="SUPFAM" id="SSF81321">
    <property type="entry name" value="Family A G protein-coupled receptor-like"/>
    <property type="match status" value="1"/>
</dbReference>
<proteinExistence type="predicted"/>
<dbReference type="Proteomes" id="UP000242450">
    <property type="component" value="Chromosome 28"/>
</dbReference>
<feature type="non-terminal residue" evidence="10">
    <location>
        <position position="167"/>
    </location>
</feature>
<keyword evidence="4" id="KW-0297">G-protein coupled receptor</keyword>
<protein>
    <recommendedName>
        <fullName evidence="9">G-protein coupled receptors family 1 profile domain-containing protein</fullName>
    </recommendedName>
</protein>
<dbReference type="GO" id="GO:0016020">
    <property type="term" value="C:membrane"/>
    <property type="evidence" value="ECO:0007669"/>
    <property type="project" value="UniProtKB-SubCell"/>
</dbReference>
<evidence type="ECO:0000256" key="5">
    <source>
        <dbReference type="ARBA" id="ARBA00023136"/>
    </source>
</evidence>
<feature type="domain" description="G-protein coupled receptors family 1 profile" evidence="9">
    <location>
        <begin position="129"/>
        <end position="167"/>
    </location>
</feature>
<dbReference type="PRINTS" id="PR00237">
    <property type="entry name" value="GPCRRHODOPSN"/>
</dbReference>
<dbReference type="InterPro" id="IPR000276">
    <property type="entry name" value="GPCR_Rhodpsn"/>
</dbReference>
<sequence length="167" mass="18297">MTGLGGRVIDGQWFLTEPEVVDDIGVRLESRIEVGPGSPYEPEKMADSEVCLESLVSVGPGSPREPKEVAETGAWLELRIVGGPGPPWISQMMVDIEAWLPDLCLPKNPKGQKVLPVLFLFFYILTMVGNILIVLTVIVSKTLNSPMYFFLASLSFLDLIYSSSISP</sequence>
<evidence type="ECO:0000256" key="1">
    <source>
        <dbReference type="ARBA" id="ARBA00004141"/>
    </source>
</evidence>
<dbReference type="AlphaFoldDB" id="A0A212C5X5"/>
<dbReference type="PROSITE" id="PS50262">
    <property type="entry name" value="G_PROTEIN_RECEP_F1_2"/>
    <property type="match status" value="1"/>
</dbReference>
<keyword evidence="5 8" id="KW-0472">Membrane</keyword>
<evidence type="ECO:0000256" key="8">
    <source>
        <dbReference type="SAM" id="Phobius"/>
    </source>
</evidence>
<dbReference type="Gene3D" id="1.20.1070.10">
    <property type="entry name" value="Rhodopsin 7-helix transmembrane proteins"/>
    <property type="match status" value="1"/>
</dbReference>
<name>A0A212C5X5_CEREH</name>
<evidence type="ECO:0000256" key="4">
    <source>
        <dbReference type="ARBA" id="ARBA00023040"/>
    </source>
</evidence>
<keyword evidence="2 8" id="KW-0812">Transmembrane</keyword>
<dbReference type="InterPro" id="IPR017452">
    <property type="entry name" value="GPCR_Rhodpsn_7TM"/>
</dbReference>
<dbReference type="GO" id="GO:0004930">
    <property type="term" value="F:G protein-coupled receptor activity"/>
    <property type="evidence" value="ECO:0007669"/>
    <property type="project" value="UniProtKB-KW"/>
</dbReference>
<comment type="subcellular location">
    <subcellularLocation>
        <location evidence="1">Membrane</location>
        <topology evidence="1">Multi-pass membrane protein</topology>
    </subcellularLocation>
</comment>
<dbReference type="EMBL" id="MKHE01000028">
    <property type="protein sequence ID" value="OWK01383.1"/>
    <property type="molecule type" value="Genomic_DNA"/>
</dbReference>
<dbReference type="OrthoDB" id="9707438at2759"/>
<keyword evidence="7" id="KW-0807">Transducer</keyword>
<reference evidence="10 11" key="1">
    <citation type="journal article" date="2018" name="Mol. Genet. Genomics">
        <title>The red deer Cervus elaphus genome CerEla1.0: sequencing, annotating, genes, and chromosomes.</title>
        <authorList>
            <person name="Bana N.A."/>
            <person name="Nyiri A."/>
            <person name="Nagy J."/>
            <person name="Frank K."/>
            <person name="Nagy T."/>
            <person name="Steger V."/>
            <person name="Schiller M."/>
            <person name="Lakatos P."/>
            <person name="Sugar L."/>
            <person name="Horn P."/>
            <person name="Barta E."/>
            <person name="Orosz L."/>
        </authorList>
    </citation>
    <scope>NUCLEOTIDE SEQUENCE [LARGE SCALE GENOMIC DNA]</scope>
    <source>
        <strain evidence="10">Hungarian</strain>
    </source>
</reference>
<evidence type="ECO:0000256" key="6">
    <source>
        <dbReference type="ARBA" id="ARBA00023170"/>
    </source>
</evidence>
<organism evidence="10 11">
    <name type="scientific">Cervus elaphus hippelaphus</name>
    <name type="common">European red deer</name>
    <dbReference type="NCBI Taxonomy" id="46360"/>
    <lineage>
        <taxon>Eukaryota</taxon>
        <taxon>Metazoa</taxon>
        <taxon>Chordata</taxon>
        <taxon>Craniata</taxon>
        <taxon>Vertebrata</taxon>
        <taxon>Euteleostomi</taxon>
        <taxon>Mammalia</taxon>
        <taxon>Eutheria</taxon>
        <taxon>Laurasiatheria</taxon>
        <taxon>Artiodactyla</taxon>
        <taxon>Ruminantia</taxon>
        <taxon>Pecora</taxon>
        <taxon>Cervidae</taxon>
        <taxon>Cervinae</taxon>
        <taxon>Cervus</taxon>
    </lineage>
</organism>
<comment type="caution">
    <text evidence="10">The sequence shown here is derived from an EMBL/GenBank/DDBJ whole genome shotgun (WGS) entry which is preliminary data.</text>
</comment>
<evidence type="ECO:0000256" key="2">
    <source>
        <dbReference type="ARBA" id="ARBA00022692"/>
    </source>
</evidence>
<accession>A0A212C5X5</accession>
<evidence type="ECO:0000256" key="3">
    <source>
        <dbReference type="ARBA" id="ARBA00022989"/>
    </source>
</evidence>
<gene>
    <name evidence="10" type="ORF">Celaphus_00018713</name>
</gene>
<evidence type="ECO:0000256" key="7">
    <source>
        <dbReference type="ARBA" id="ARBA00023224"/>
    </source>
</evidence>
<dbReference type="PANTHER" id="PTHR48002">
    <property type="entry name" value="OLFACTORY RECEPTOR"/>
    <property type="match status" value="1"/>
</dbReference>
<evidence type="ECO:0000313" key="11">
    <source>
        <dbReference type="Proteomes" id="UP000242450"/>
    </source>
</evidence>
<keyword evidence="11" id="KW-1185">Reference proteome</keyword>
<feature type="transmembrane region" description="Helical" evidence="8">
    <location>
        <begin position="117"/>
        <end position="139"/>
    </location>
</feature>
<keyword evidence="6" id="KW-0675">Receptor</keyword>
<evidence type="ECO:0000259" key="9">
    <source>
        <dbReference type="PROSITE" id="PS50262"/>
    </source>
</evidence>
<keyword evidence="3 8" id="KW-1133">Transmembrane helix</keyword>